<comment type="similarity">
    <text evidence="1">Belongs to the methylmalonyl-CoA epimerase family.</text>
</comment>
<protein>
    <submittedName>
        <fullName evidence="4">Methylmalonyl-CoA mutase, C-terminal domain/methylmalonyl-CoA/ethylmalonyl-CoA epimerase</fullName>
    </submittedName>
</protein>
<evidence type="ECO:0000256" key="1">
    <source>
        <dbReference type="ARBA" id="ARBA00009308"/>
    </source>
</evidence>
<evidence type="ECO:0000313" key="4">
    <source>
        <dbReference type="EMBL" id="SHG66629.1"/>
    </source>
</evidence>
<feature type="domain" description="VOC" evidence="3">
    <location>
        <begin position="10"/>
        <end position="138"/>
    </location>
</feature>
<evidence type="ECO:0000259" key="3">
    <source>
        <dbReference type="PROSITE" id="PS51819"/>
    </source>
</evidence>
<reference evidence="5" key="1">
    <citation type="submission" date="2016-11" db="EMBL/GenBank/DDBJ databases">
        <authorList>
            <person name="Varghese N."/>
            <person name="Submissions S."/>
        </authorList>
    </citation>
    <scope>NUCLEOTIDE SEQUENCE [LARGE SCALE GENOMIC DNA]</scope>
    <source>
        <strain evidence="5">CGMCC 1.6496</strain>
    </source>
</reference>
<name>A0A1M5LPT8_9BACI</name>
<dbReference type="CDD" id="cd07249">
    <property type="entry name" value="MMCE"/>
    <property type="match status" value="1"/>
</dbReference>
<dbReference type="AlphaFoldDB" id="A0A1M5LPT8"/>
<dbReference type="SUPFAM" id="SSF54593">
    <property type="entry name" value="Glyoxalase/Bleomycin resistance protein/Dihydroxybiphenyl dioxygenase"/>
    <property type="match status" value="1"/>
</dbReference>
<dbReference type="RefSeq" id="WP_073004302.1">
    <property type="nucleotide sequence ID" value="NZ_FQXD01000001.1"/>
</dbReference>
<dbReference type="OrthoDB" id="9788468at2"/>
<dbReference type="GO" id="GO:0046872">
    <property type="term" value="F:metal ion binding"/>
    <property type="evidence" value="ECO:0007669"/>
    <property type="project" value="UniProtKB-KW"/>
</dbReference>
<dbReference type="Pfam" id="PF13669">
    <property type="entry name" value="Glyoxalase_4"/>
    <property type="match status" value="1"/>
</dbReference>
<dbReference type="PANTHER" id="PTHR43048:SF3">
    <property type="entry name" value="METHYLMALONYL-COA EPIMERASE, MITOCHONDRIAL"/>
    <property type="match status" value="1"/>
</dbReference>
<organism evidence="4 5">
    <name type="scientific">Virgibacillus chiguensis</name>
    <dbReference type="NCBI Taxonomy" id="411959"/>
    <lineage>
        <taxon>Bacteria</taxon>
        <taxon>Bacillati</taxon>
        <taxon>Bacillota</taxon>
        <taxon>Bacilli</taxon>
        <taxon>Bacillales</taxon>
        <taxon>Bacillaceae</taxon>
        <taxon>Virgibacillus</taxon>
    </lineage>
</organism>
<dbReference type="Gene3D" id="3.10.180.10">
    <property type="entry name" value="2,3-Dihydroxybiphenyl 1,2-Dioxygenase, domain 1"/>
    <property type="match status" value="1"/>
</dbReference>
<dbReference type="InterPro" id="IPR029068">
    <property type="entry name" value="Glyas_Bleomycin-R_OHBP_Dase"/>
</dbReference>
<evidence type="ECO:0000256" key="2">
    <source>
        <dbReference type="ARBA" id="ARBA00022723"/>
    </source>
</evidence>
<dbReference type="PROSITE" id="PS51819">
    <property type="entry name" value="VOC"/>
    <property type="match status" value="1"/>
</dbReference>
<dbReference type="Proteomes" id="UP000184079">
    <property type="component" value="Unassembled WGS sequence"/>
</dbReference>
<keyword evidence="2" id="KW-0479">Metal-binding</keyword>
<dbReference type="EMBL" id="FQXD01000001">
    <property type="protein sequence ID" value="SHG66629.1"/>
    <property type="molecule type" value="Genomic_DNA"/>
</dbReference>
<accession>A0A1M5LPT8</accession>
<sequence>MSEYLSKPKQIAHIGIAVRSINNVLPFYTQILGLQVTRRELLERELVSIAFLPIGESYLELMEPLSQKSTIFQFIERYGEGVHHVALGVNQLSKRIQKCKERHIPLVDDYPRKGAWDNYVAFIHPKAANGVLFEFCEGWTTTNGYV</sequence>
<dbReference type="GO" id="GO:0004493">
    <property type="term" value="F:methylmalonyl-CoA epimerase activity"/>
    <property type="evidence" value="ECO:0007669"/>
    <property type="project" value="TreeGrafter"/>
</dbReference>
<dbReference type="PANTHER" id="PTHR43048">
    <property type="entry name" value="METHYLMALONYL-COA EPIMERASE"/>
    <property type="match status" value="1"/>
</dbReference>
<dbReference type="GO" id="GO:0046491">
    <property type="term" value="P:L-methylmalonyl-CoA metabolic process"/>
    <property type="evidence" value="ECO:0007669"/>
    <property type="project" value="TreeGrafter"/>
</dbReference>
<dbReference type="InterPro" id="IPR037523">
    <property type="entry name" value="VOC_core"/>
</dbReference>
<dbReference type="InterPro" id="IPR017515">
    <property type="entry name" value="MeMalonyl-CoA_epimerase"/>
</dbReference>
<dbReference type="InterPro" id="IPR051785">
    <property type="entry name" value="MMCE/EMCE_epimerase"/>
</dbReference>
<keyword evidence="5" id="KW-1185">Reference proteome</keyword>
<gene>
    <name evidence="4" type="ORF">SAMN05421807_101203</name>
</gene>
<proteinExistence type="inferred from homology"/>
<evidence type="ECO:0000313" key="5">
    <source>
        <dbReference type="Proteomes" id="UP000184079"/>
    </source>
</evidence>
<dbReference type="NCBIfam" id="TIGR03081">
    <property type="entry name" value="metmalonyl_epim"/>
    <property type="match status" value="1"/>
</dbReference>